<feature type="compositionally biased region" description="Low complexity" evidence="3">
    <location>
        <begin position="583"/>
        <end position="594"/>
    </location>
</feature>
<evidence type="ECO:0000259" key="4">
    <source>
        <dbReference type="PROSITE" id="PS50011"/>
    </source>
</evidence>
<dbReference type="GO" id="GO:0035556">
    <property type="term" value="P:intracellular signal transduction"/>
    <property type="evidence" value="ECO:0007669"/>
    <property type="project" value="TreeGrafter"/>
</dbReference>
<dbReference type="PANTHER" id="PTHR24346">
    <property type="entry name" value="MAP/MICROTUBULE AFFINITY-REGULATING KINASE"/>
    <property type="match status" value="1"/>
</dbReference>
<protein>
    <recommendedName>
        <fullName evidence="4">Protein kinase domain-containing protein</fullName>
    </recommendedName>
</protein>
<keyword evidence="2" id="KW-0067">ATP-binding</keyword>
<feature type="compositionally biased region" description="Low complexity" evidence="3">
    <location>
        <begin position="540"/>
        <end position="551"/>
    </location>
</feature>
<dbReference type="GO" id="GO:0005524">
    <property type="term" value="F:ATP binding"/>
    <property type="evidence" value="ECO:0007669"/>
    <property type="project" value="UniProtKB-KW"/>
</dbReference>
<dbReference type="EMBL" id="VSWD01000014">
    <property type="protein sequence ID" value="KAK3083089.1"/>
    <property type="molecule type" value="Genomic_DNA"/>
</dbReference>
<keyword evidence="1" id="KW-0547">Nucleotide-binding</keyword>
<dbReference type="GO" id="GO:0005737">
    <property type="term" value="C:cytoplasm"/>
    <property type="evidence" value="ECO:0007669"/>
    <property type="project" value="TreeGrafter"/>
</dbReference>
<name>A0AA89BPU3_PINIB</name>
<comment type="caution">
    <text evidence="5">The sequence shown here is derived from an EMBL/GenBank/DDBJ whole genome shotgun (WGS) entry which is preliminary data.</text>
</comment>
<dbReference type="GO" id="GO:0050321">
    <property type="term" value="F:tau-protein kinase activity"/>
    <property type="evidence" value="ECO:0007669"/>
    <property type="project" value="TreeGrafter"/>
</dbReference>
<evidence type="ECO:0000313" key="5">
    <source>
        <dbReference type="EMBL" id="KAK3083089.1"/>
    </source>
</evidence>
<feature type="region of interest" description="Disordered" evidence="3">
    <location>
        <begin position="726"/>
        <end position="758"/>
    </location>
</feature>
<dbReference type="SMART" id="SM00220">
    <property type="entry name" value="S_TKc"/>
    <property type="match status" value="1"/>
</dbReference>
<dbReference type="PROSITE" id="PS00108">
    <property type="entry name" value="PROTEIN_KINASE_ST"/>
    <property type="match status" value="1"/>
</dbReference>
<feature type="compositionally biased region" description="Low complexity" evidence="3">
    <location>
        <begin position="616"/>
        <end position="633"/>
    </location>
</feature>
<keyword evidence="6" id="KW-1185">Reference proteome</keyword>
<feature type="region of interest" description="Disordered" evidence="3">
    <location>
        <begin position="540"/>
        <end position="633"/>
    </location>
</feature>
<dbReference type="InterPro" id="IPR011009">
    <property type="entry name" value="Kinase-like_dom_sf"/>
</dbReference>
<feature type="region of interest" description="Disordered" evidence="3">
    <location>
        <begin position="394"/>
        <end position="453"/>
    </location>
</feature>
<dbReference type="InterPro" id="IPR000719">
    <property type="entry name" value="Prot_kinase_dom"/>
</dbReference>
<dbReference type="PROSITE" id="PS50011">
    <property type="entry name" value="PROTEIN_KINASE_DOM"/>
    <property type="match status" value="1"/>
</dbReference>
<gene>
    <name evidence="5" type="ORF">FSP39_013688</name>
</gene>
<feature type="region of interest" description="Disordered" evidence="3">
    <location>
        <begin position="1"/>
        <end position="23"/>
    </location>
</feature>
<dbReference type="GO" id="GO:0000226">
    <property type="term" value="P:microtubule cytoskeleton organization"/>
    <property type="evidence" value="ECO:0007669"/>
    <property type="project" value="TreeGrafter"/>
</dbReference>
<accession>A0AA89BPU3</accession>
<feature type="compositionally biased region" description="Polar residues" evidence="3">
    <location>
        <begin position="438"/>
        <end position="452"/>
    </location>
</feature>
<sequence>MKDLYSRSKRKETAGQKGTGKKNLFEYKGNSAADVSAETVKKDLMNHGYRVIRTIGEGAYAKVKLAEVMASKIARVEAMGELTNDEGELQVAIKVVDKRNVPKEFLRKFLPREVENHSKLPAHQNVCSILDHFNTQNHVYLVMEFCPNGDLLDLINKHIGDNQKGIGEELSKKLFLQVCHALRHVHNASVVHRDIKCENILLDDKSNVKLTDFGFSCPFDEESSLLKTSCGSYAYTAPEVIRSKPYDGFKSDIWSLGIILFAMVNGRLPFNDNQIVDMEEEMKMQRLRFERSVSFDCIVLVRKLLQYNPTQRPTLTDVMNDTWFTGKKPIPRQLNAPKWTCSTQGKQGPEDRKSVKQEPETKSPRKSEPICYKTSPTKAVTTVTGMVTVNQQAGETVTLKSRGRPNLRYVGPNRPNTWPRSTKETPTSSPESPPRPVQKTSQKNTCKNQNYTGPDIRRIAQLLKERVTQHNDKPLVQQTGISKQVPLWLIQKILESESDKIGESKDEVKREEHADTKNENSESPKPCYACPACSAACESSRASPSRRVVSPYKPRRHQNFIKSRKEQTSPRRTPNSPVRKYLSPRSRPDASPSPTKHVHVHAPHPQRPLTTRNSEVKSAASTKTSATSNVSTASSRQTCAVKKVAPEVPKGPVVCKSAKPRRVARAPEQTPAERAKSCRERLMEMYGHRLRICDGQPLPPLYGQTCSFVEKSYNNAAKTYMQNLTSNGKSSEVNQKRPQQSAVTGTAHARPAGSPKHKIVIHCP</sequence>
<dbReference type="Pfam" id="PF00069">
    <property type="entry name" value="Pkinase"/>
    <property type="match status" value="1"/>
</dbReference>
<dbReference type="PANTHER" id="PTHR24346:SF84">
    <property type="entry name" value="TESTIS SPECIFIC SERINE KINASE 5"/>
    <property type="match status" value="1"/>
</dbReference>
<feature type="region of interest" description="Disordered" evidence="3">
    <location>
        <begin position="500"/>
        <end position="527"/>
    </location>
</feature>
<dbReference type="SUPFAM" id="SSF56112">
    <property type="entry name" value="Protein kinase-like (PK-like)"/>
    <property type="match status" value="1"/>
</dbReference>
<feature type="compositionally biased region" description="Basic and acidic residues" evidence="3">
    <location>
        <begin position="500"/>
        <end position="522"/>
    </location>
</feature>
<feature type="compositionally biased region" description="Basic and acidic residues" evidence="3">
    <location>
        <begin position="348"/>
        <end position="368"/>
    </location>
</feature>
<organism evidence="5 6">
    <name type="scientific">Pinctada imbricata</name>
    <name type="common">Atlantic pearl-oyster</name>
    <name type="synonym">Pinctada martensii</name>
    <dbReference type="NCBI Taxonomy" id="66713"/>
    <lineage>
        <taxon>Eukaryota</taxon>
        <taxon>Metazoa</taxon>
        <taxon>Spiralia</taxon>
        <taxon>Lophotrochozoa</taxon>
        <taxon>Mollusca</taxon>
        <taxon>Bivalvia</taxon>
        <taxon>Autobranchia</taxon>
        <taxon>Pteriomorphia</taxon>
        <taxon>Pterioida</taxon>
        <taxon>Pterioidea</taxon>
        <taxon>Pteriidae</taxon>
        <taxon>Pinctada</taxon>
    </lineage>
</organism>
<evidence type="ECO:0000256" key="2">
    <source>
        <dbReference type="ARBA" id="ARBA00022840"/>
    </source>
</evidence>
<evidence type="ECO:0000256" key="1">
    <source>
        <dbReference type="ARBA" id="ARBA00022741"/>
    </source>
</evidence>
<feature type="domain" description="Protein kinase" evidence="4">
    <location>
        <begin position="49"/>
        <end position="324"/>
    </location>
</feature>
<dbReference type="Proteomes" id="UP001186944">
    <property type="component" value="Unassembled WGS sequence"/>
</dbReference>
<dbReference type="FunFam" id="1.10.510.10:FF:000571">
    <property type="entry name" value="Maternal embryonic leucine zipper kinase"/>
    <property type="match status" value="1"/>
</dbReference>
<dbReference type="Gene3D" id="1.10.510.10">
    <property type="entry name" value="Transferase(Phosphotransferase) domain 1"/>
    <property type="match status" value="1"/>
</dbReference>
<feature type="region of interest" description="Disordered" evidence="3">
    <location>
        <begin position="327"/>
        <end position="374"/>
    </location>
</feature>
<evidence type="ECO:0000256" key="3">
    <source>
        <dbReference type="SAM" id="MobiDB-lite"/>
    </source>
</evidence>
<feature type="compositionally biased region" description="Basic and acidic residues" evidence="3">
    <location>
        <begin position="1"/>
        <end position="14"/>
    </location>
</feature>
<feature type="compositionally biased region" description="Polar residues" evidence="3">
    <location>
        <begin position="726"/>
        <end position="744"/>
    </location>
</feature>
<dbReference type="AlphaFoldDB" id="A0AA89BPU3"/>
<evidence type="ECO:0000313" key="6">
    <source>
        <dbReference type="Proteomes" id="UP001186944"/>
    </source>
</evidence>
<dbReference type="InterPro" id="IPR008271">
    <property type="entry name" value="Ser/Thr_kinase_AS"/>
</dbReference>
<reference evidence="5" key="1">
    <citation type="submission" date="2019-08" db="EMBL/GenBank/DDBJ databases">
        <title>The improved chromosome-level genome for the pearl oyster Pinctada fucata martensii using PacBio sequencing and Hi-C.</title>
        <authorList>
            <person name="Zheng Z."/>
        </authorList>
    </citation>
    <scope>NUCLEOTIDE SEQUENCE</scope>
    <source>
        <strain evidence="5">ZZ-2019</strain>
        <tissue evidence="5">Adductor muscle</tissue>
    </source>
</reference>
<proteinExistence type="predicted"/>